<evidence type="ECO:0000256" key="4">
    <source>
        <dbReference type="ARBA" id="ARBA00022989"/>
    </source>
</evidence>
<name>A0A2B7WLY6_9EURO</name>
<gene>
    <name evidence="7" type="ORF">AJ79_08226</name>
</gene>
<dbReference type="PANTHER" id="PTHR21659:SF116">
    <property type="entry name" value="PLASMA MEMBRANE PROTEOLIPID 3"/>
    <property type="match status" value="1"/>
</dbReference>
<keyword evidence="3 6" id="KW-0812">Transmembrane</keyword>
<comment type="subcellular location">
    <subcellularLocation>
        <location evidence="1">Membrane</location>
    </subcellularLocation>
</comment>
<dbReference type="GO" id="GO:0016020">
    <property type="term" value="C:membrane"/>
    <property type="evidence" value="ECO:0007669"/>
    <property type="project" value="UniProtKB-SubCell"/>
</dbReference>
<keyword evidence="4 6" id="KW-1133">Transmembrane helix</keyword>
<keyword evidence="5 6" id="KW-0472">Membrane</keyword>
<dbReference type="STRING" id="1447875.A0A2B7WLY6"/>
<dbReference type="EMBL" id="PDNB01000187">
    <property type="protein sequence ID" value="PGH00374.1"/>
    <property type="molecule type" value="Genomic_DNA"/>
</dbReference>
<evidence type="ECO:0000256" key="5">
    <source>
        <dbReference type="ARBA" id="ARBA00023136"/>
    </source>
</evidence>
<dbReference type="InterPro" id="IPR000612">
    <property type="entry name" value="PMP3"/>
</dbReference>
<organism evidence="7 8">
    <name type="scientific">Helicocarpus griseus UAMH5409</name>
    <dbReference type="NCBI Taxonomy" id="1447875"/>
    <lineage>
        <taxon>Eukaryota</taxon>
        <taxon>Fungi</taxon>
        <taxon>Dikarya</taxon>
        <taxon>Ascomycota</taxon>
        <taxon>Pezizomycotina</taxon>
        <taxon>Eurotiomycetes</taxon>
        <taxon>Eurotiomycetidae</taxon>
        <taxon>Onygenales</taxon>
        <taxon>Ajellomycetaceae</taxon>
        <taxon>Helicocarpus</taxon>
    </lineage>
</organism>
<accession>A0A2B7WLY6</accession>
<dbReference type="Proteomes" id="UP000223968">
    <property type="component" value="Unassembled WGS sequence"/>
</dbReference>
<evidence type="ECO:0000256" key="2">
    <source>
        <dbReference type="ARBA" id="ARBA00009530"/>
    </source>
</evidence>
<dbReference type="PROSITE" id="PS01309">
    <property type="entry name" value="UPF0057"/>
    <property type="match status" value="1"/>
</dbReference>
<protein>
    <submittedName>
        <fullName evidence="7">Plasma membrane proteolipid 3</fullName>
    </submittedName>
</protein>
<feature type="transmembrane region" description="Helical" evidence="6">
    <location>
        <begin position="32"/>
        <end position="55"/>
    </location>
</feature>
<proteinExistence type="inferred from homology"/>
<reference evidence="7 8" key="1">
    <citation type="submission" date="2017-10" db="EMBL/GenBank/DDBJ databases">
        <title>Comparative genomics in systemic dimorphic fungi from Ajellomycetaceae.</title>
        <authorList>
            <person name="Munoz J.F."/>
            <person name="Mcewen J.G."/>
            <person name="Clay O.K."/>
            <person name="Cuomo C.A."/>
        </authorList>
    </citation>
    <scope>NUCLEOTIDE SEQUENCE [LARGE SCALE GENOMIC DNA]</scope>
    <source>
        <strain evidence="7 8">UAMH5409</strain>
    </source>
</reference>
<sequence>MAFTASDICKIIFAILLPPLGVFLERGCGADLLINICLTILGYIPGIIHALYVAFPVKSATTAAFFQALSYVFQDISLANPIGRYIILKY</sequence>
<evidence type="ECO:0000313" key="7">
    <source>
        <dbReference type="EMBL" id="PGH00374.1"/>
    </source>
</evidence>
<evidence type="ECO:0000313" key="8">
    <source>
        <dbReference type="Proteomes" id="UP000223968"/>
    </source>
</evidence>
<evidence type="ECO:0000256" key="6">
    <source>
        <dbReference type="SAM" id="Phobius"/>
    </source>
</evidence>
<evidence type="ECO:0000256" key="3">
    <source>
        <dbReference type="ARBA" id="ARBA00022692"/>
    </source>
</evidence>
<dbReference type="PANTHER" id="PTHR21659">
    <property type="entry name" value="HYDROPHOBIC PROTEIN RCI2 LOW TEMPERATURE AND SALT RESPONSIVE PROTEIN LTI6 -RELATED"/>
    <property type="match status" value="1"/>
</dbReference>
<keyword evidence="8" id="KW-1185">Reference proteome</keyword>
<comment type="caution">
    <text evidence="7">The sequence shown here is derived from an EMBL/GenBank/DDBJ whole genome shotgun (WGS) entry which is preliminary data.</text>
</comment>
<dbReference type="AlphaFoldDB" id="A0A2B7WLY6"/>
<dbReference type="Pfam" id="PF01679">
    <property type="entry name" value="Pmp3"/>
    <property type="match status" value="1"/>
</dbReference>
<evidence type="ECO:0000256" key="1">
    <source>
        <dbReference type="ARBA" id="ARBA00004370"/>
    </source>
</evidence>
<comment type="similarity">
    <text evidence="2">Belongs to the UPF0057 (PMP3) family.</text>
</comment>
<dbReference type="OrthoDB" id="2802411at2759"/>